<proteinExistence type="inferred from homology"/>
<dbReference type="InterPro" id="IPR000653">
    <property type="entry name" value="DegT/StrS_aminotransferase"/>
</dbReference>
<keyword evidence="6" id="KW-0808">Transferase</keyword>
<dbReference type="InterPro" id="IPR015424">
    <property type="entry name" value="PyrdxlP-dep_Trfase"/>
</dbReference>
<sequence length="369" mass="41506">MISLIDLKRQYTMLSNEIREAITEVLQSGQYILGPKVSEFEKRCSEYLNVKHCIGVGNGTDALVIALESVGVGNGDEVITTPFTFFATAEAIVRVGAKPVFVDIDRLSYNINPEEIEEKITPKTKAIIPVHIFGQVCDMDRILEIAKKYNLYVIEDACQAFGAEYNGKKAGTIGDVGCFSFFPTKNLGGFGDGGLIVTNDDKVAEKARMLRQHGSKKKYYNELIGFNSRLDEIQAAILLVKLKYIDDWNKRRSQIAQRYDQGLKLNGLITPAKTNNCERGHIYHLYVLQHEKRDDLIKYLSQKGIATGIYYPVPLHLTKALQFLGYKEGDFKVAEEVCRKSFAIPMFPELTEEEMEFIISSINEFGGNV</sequence>
<dbReference type="KEGG" id="ccha:ELD05_07315"/>
<dbReference type="Pfam" id="PF01041">
    <property type="entry name" value="DegT_DnrJ_EryC1"/>
    <property type="match status" value="1"/>
</dbReference>
<evidence type="ECO:0000256" key="5">
    <source>
        <dbReference type="RuleBase" id="RU004508"/>
    </source>
</evidence>
<dbReference type="PIRSF" id="PIRSF000390">
    <property type="entry name" value="PLP_StrS"/>
    <property type="match status" value="1"/>
</dbReference>
<dbReference type="InterPro" id="IPR015421">
    <property type="entry name" value="PyrdxlP-dep_Trfase_major"/>
</dbReference>
<keyword evidence="7" id="KW-1185">Reference proteome</keyword>
<dbReference type="GO" id="GO:0000271">
    <property type="term" value="P:polysaccharide biosynthetic process"/>
    <property type="evidence" value="ECO:0007669"/>
    <property type="project" value="TreeGrafter"/>
</dbReference>
<name>A0A3T0D910_9FIRM</name>
<dbReference type="Gene3D" id="3.40.640.10">
    <property type="entry name" value="Type I PLP-dependent aspartate aminotransferase-like (Major domain)"/>
    <property type="match status" value="1"/>
</dbReference>
<dbReference type="SUPFAM" id="SSF53383">
    <property type="entry name" value="PLP-dependent transferases"/>
    <property type="match status" value="1"/>
</dbReference>
<dbReference type="GO" id="GO:0030170">
    <property type="term" value="F:pyridoxal phosphate binding"/>
    <property type="evidence" value="ECO:0007669"/>
    <property type="project" value="UniProtKB-ARBA"/>
</dbReference>
<evidence type="ECO:0000313" key="6">
    <source>
        <dbReference type="EMBL" id="AZT91650.1"/>
    </source>
</evidence>
<evidence type="ECO:0000256" key="4">
    <source>
        <dbReference type="PIRSR" id="PIRSR000390-2"/>
    </source>
</evidence>
<evidence type="ECO:0000256" key="3">
    <source>
        <dbReference type="PIRSR" id="PIRSR000390-1"/>
    </source>
</evidence>
<dbReference type="InterPro" id="IPR015422">
    <property type="entry name" value="PyrdxlP-dep_Trfase_small"/>
</dbReference>
<dbReference type="RefSeq" id="WP_127352940.1">
    <property type="nucleotide sequence ID" value="NZ_CP034791.1"/>
</dbReference>
<evidence type="ECO:0000313" key="7">
    <source>
        <dbReference type="Proteomes" id="UP000282930"/>
    </source>
</evidence>
<protein>
    <submittedName>
        <fullName evidence="6">DegT/DnrJ/EryC1/StrS family aminotransferase</fullName>
    </submittedName>
</protein>
<evidence type="ECO:0000256" key="2">
    <source>
        <dbReference type="ARBA" id="ARBA00037999"/>
    </source>
</evidence>
<dbReference type="EMBL" id="CP034791">
    <property type="protein sequence ID" value="AZT91650.1"/>
    <property type="molecule type" value="Genomic_DNA"/>
</dbReference>
<dbReference type="PANTHER" id="PTHR30244:SF36">
    <property type="entry name" value="3-OXO-GLUCOSE-6-PHOSPHATE:GLUTAMATE AMINOTRANSFERASE"/>
    <property type="match status" value="1"/>
</dbReference>
<dbReference type="AlphaFoldDB" id="A0A3T0D910"/>
<gene>
    <name evidence="6" type="ORF">ELD05_07315</name>
</gene>
<feature type="active site" description="Proton acceptor" evidence="3">
    <location>
        <position position="185"/>
    </location>
</feature>
<dbReference type="Gene3D" id="3.90.1150.10">
    <property type="entry name" value="Aspartate Aminotransferase, domain 1"/>
    <property type="match status" value="1"/>
</dbReference>
<comment type="similarity">
    <text evidence="2 5">Belongs to the DegT/DnrJ/EryC1 family.</text>
</comment>
<reference evidence="6 7" key="1">
    <citation type="submission" date="2018-12" db="EMBL/GenBank/DDBJ databases">
        <title>Genome sequence from the cellulolytic species, Caldicellulosiruptor changbaiensis.</title>
        <authorList>
            <person name="Blumer-Schuette S.E."/>
            <person name="Mendoza C."/>
        </authorList>
    </citation>
    <scope>NUCLEOTIDE SEQUENCE [LARGE SCALE GENOMIC DNA]</scope>
    <source>
        <strain evidence="6 7">CBS-Z</strain>
    </source>
</reference>
<dbReference type="CDD" id="cd00616">
    <property type="entry name" value="AHBA_syn"/>
    <property type="match status" value="1"/>
</dbReference>
<dbReference type="Proteomes" id="UP000282930">
    <property type="component" value="Chromosome"/>
</dbReference>
<keyword evidence="6" id="KW-0032">Aminotransferase</keyword>
<feature type="modified residue" description="N6-(pyridoxal phosphate)lysine" evidence="4">
    <location>
        <position position="185"/>
    </location>
</feature>
<dbReference type="PANTHER" id="PTHR30244">
    <property type="entry name" value="TRANSAMINASE"/>
    <property type="match status" value="1"/>
</dbReference>
<evidence type="ECO:0000256" key="1">
    <source>
        <dbReference type="ARBA" id="ARBA00022898"/>
    </source>
</evidence>
<organism evidence="6 7">
    <name type="scientific">Caldicellulosiruptor changbaiensis</name>
    <dbReference type="NCBI Taxonomy" id="1222016"/>
    <lineage>
        <taxon>Bacteria</taxon>
        <taxon>Bacillati</taxon>
        <taxon>Bacillota</taxon>
        <taxon>Bacillota incertae sedis</taxon>
        <taxon>Caldicellulosiruptorales</taxon>
        <taxon>Caldicellulosiruptoraceae</taxon>
        <taxon>Caldicellulosiruptor</taxon>
    </lineage>
</organism>
<dbReference type="GO" id="GO:0008483">
    <property type="term" value="F:transaminase activity"/>
    <property type="evidence" value="ECO:0007669"/>
    <property type="project" value="UniProtKB-KW"/>
</dbReference>
<keyword evidence="1 4" id="KW-0663">Pyridoxal phosphate</keyword>
<dbReference type="FunFam" id="3.40.640.10:FF:000089">
    <property type="entry name" value="Aminotransferase, DegT/DnrJ/EryC1/StrS family"/>
    <property type="match status" value="1"/>
</dbReference>
<accession>A0A3T0D910</accession>